<comment type="caution">
    <text evidence="2">The sequence shown here is derived from an EMBL/GenBank/DDBJ whole genome shotgun (WGS) entry which is preliminary data.</text>
</comment>
<evidence type="ECO:0000313" key="3">
    <source>
        <dbReference type="Proteomes" id="UP001597151"/>
    </source>
</evidence>
<dbReference type="InterPro" id="IPR045601">
    <property type="entry name" value="DUF6455"/>
</dbReference>
<sequence>MVSVASRGKQSSAAAHIKVHSAHSVLALFVSTNDKRAWGTRRQAFCRRKPSSCDKNRFNDCGRSKNEKHIGCRVVLSSIHGEPRTLALNLRIPDPEAVETGVSLWRRMLSVLDVDLPKRRLPKAVEYEIRESMINCQKCRHAADCMKWLEYPADIASLPKFCLNREIFPRLAAVL</sequence>
<keyword evidence="3" id="KW-1185">Reference proteome</keyword>
<protein>
    <submittedName>
        <fullName evidence="2">DUF6455 family protein</fullName>
    </submittedName>
</protein>
<evidence type="ECO:0000259" key="1">
    <source>
        <dbReference type="Pfam" id="PF20056"/>
    </source>
</evidence>
<gene>
    <name evidence="2" type="ORF">ACFQ3C_18690</name>
</gene>
<proteinExistence type="predicted"/>
<name>A0ABW3THR0_9RHOB</name>
<dbReference type="RefSeq" id="WP_380795177.1">
    <property type="nucleotide sequence ID" value="NZ_JBHTKR010000012.1"/>
</dbReference>
<dbReference type="Proteomes" id="UP001597151">
    <property type="component" value="Unassembled WGS sequence"/>
</dbReference>
<reference evidence="3" key="1">
    <citation type="journal article" date="2019" name="Int. J. Syst. Evol. Microbiol.">
        <title>The Global Catalogue of Microorganisms (GCM) 10K type strain sequencing project: providing services to taxonomists for standard genome sequencing and annotation.</title>
        <authorList>
            <consortium name="The Broad Institute Genomics Platform"/>
            <consortium name="The Broad Institute Genome Sequencing Center for Infectious Disease"/>
            <person name="Wu L."/>
            <person name="Ma J."/>
        </authorList>
    </citation>
    <scope>NUCLEOTIDE SEQUENCE [LARGE SCALE GENOMIC DNA]</scope>
    <source>
        <strain evidence="3">CCUG 55328</strain>
    </source>
</reference>
<organism evidence="2 3">
    <name type="scientific">Seohaeicola saemankumensis</name>
    <dbReference type="NCBI Taxonomy" id="481181"/>
    <lineage>
        <taxon>Bacteria</taxon>
        <taxon>Pseudomonadati</taxon>
        <taxon>Pseudomonadota</taxon>
        <taxon>Alphaproteobacteria</taxon>
        <taxon>Rhodobacterales</taxon>
        <taxon>Roseobacteraceae</taxon>
        <taxon>Seohaeicola</taxon>
    </lineage>
</organism>
<evidence type="ECO:0000313" key="2">
    <source>
        <dbReference type="EMBL" id="MFD1196695.1"/>
    </source>
</evidence>
<dbReference type="Pfam" id="PF20056">
    <property type="entry name" value="DUF6455"/>
    <property type="match status" value="1"/>
</dbReference>
<accession>A0ABW3THR0</accession>
<dbReference type="EMBL" id="JBHTKR010000012">
    <property type="protein sequence ID" value="MFD1196695.1"/>
    <property type="molecule type" value="Genomic_DNA"/>
</dbReference>
<feature type="domain" description="DUF6455" evidence="1">
    <location>
        <begin position="98"/>
        <end position="173"/>
    </location>
</feature>